<dbReference type="EMBL" id="JBHTIA010000003">
    <property type="protein sequence ID" value="MFD0763947.1"/>
    <property type="molecule type" value="Genomic_DNA"/>
</dbReference>
<accession>A0ABW2ZCE8</accession>
<comment type="caution">
    <text evidence="1">The sequence shown here is derived from an EMBL/GenBank/DDBJ whole genome shotgun (WGS) entry which is preliminary data.</text>
</comment>
<gene>
    <name evidence="1" type="ORF">ACFQZI_03740</name>
</gene>
<dbReference type="RefSeq" id="WP_377138589.1">
    <property type="nucleotide sequence ID" value="NZ_JBHTIA010000003.1"/>
</dbReference>
<keyword evidence="2" id="KW-1185">Reference proteome</keyword>
<dbReference type="Proteomes" id="UP001597073">
    <property type="component" value="Unassembled WGS sequence"/>
</dbReference>
<dbReference type="Pfam" id="PF16412">
    <property type="entry name" value="DUF5020"/>
    <property type="match status" value="1"/>
</dbReference>
<protein>
    <submittedName>
        <fullName evidence="1">DUF5020 family protein</fullName>
    </submittedName>
</protein>
<name>A0ABW2ZCE8_9SPHI</name>
<proteinExistence type="predicted"/>
<reference evidence="2" key="1">
    <citation type="journal article" date="2019" name="Int. J. Syst. Evol. Microbiol.">
        <title>The Global Catalogue of Microorganisms (GCM) 10K type strain sequencing project: providing services to taxonomists for standard genome sequencing and annotation.</title>
        <authorList>
            <consortium name="The Broad Institute Genomics Platform"/>
            <consortium name="The Broad Institute Genome Sequencing Center for Infectious Disease"/>
            <person name="Wu L."/>
            <person name="Ma J."/>
        </authorList>
    </citation>
    <scope>NUCLEOTIDE SEQUENCE [LARGE SCALE GENOMIC DNA]</scope>
    <source>
        <strain evidence="2">CCUG 60742</strain>
    </source>
</reference>
<evidence type="ECO:0000313" key="1">
    <source>
        <dbReference type="EMBL" id="MFD0763947.1"/>
    </source>
</evidence>
<sequence>MKRIPFLLITFLCHQLAAQTLQLHYDARHTIDRKNNTKNFTTVQFEYFKQLDTGKTSVKPGAFFLKLQADMLGDKANIGKYYMQVSQEVRFWRPKIFINLQYSGGLGVTEPKQYSYYIQNAYQAGISYPFKIGDAYFSSVLNYKYVAYKKPSNDFWYTFYFYKGLMTYKAEFAGDFSFGTENKNHGDDFTKTLHGKRFLFFAEPQFWYKINKTVSFGTKLNVYYHILTTEDKTQAYPTLGIRAKL</sequence>
<evidence type="ECO:0000313" key="2">
    <source>
        <dbReference type="Proteomes" id="UP001597073"/>
    </source>
</evidence>
<organism evidence="1 2">
    <name type="scientific">Mucilaginibacter lutimaris</name>
    <dbReference type="NCBI Taxonomy" id="931629"/>
    <lineage>
        <taxon>Bacteria</taxon>
        <taxon>Pseudomonadati</taxon>
        <taxon>Bacteroidota</taxon>
        <taxon>Sphingobacteriia</taxon>
        <taxon>Sphingobacteriales</taxon>
        <taxon>Sphingobacteriaceae</taxon>
        <taxon>Mucilaginibacter</taxon>
    </lineage>
</organism>